<dbReference type="Pfam" id="PF01610">
    <property type="entry name" value="DDE_Tnp_ISL3"/>
    <property type="match status" value="1"/>
</dbReference>
<accession>A0A7J5J9X8</accession>
<feature type="compositionally biased region" description="Basic and acidic residues" evidence="1">
    <location>
        <begin position="175"/>
        <end position="189"/>
    </location>
</feature>
<feature type="non-terminal residue" evidence="3">
    <location>
        <position position="214"/>
    </location>
</feature>
<feature type="domain" description="Transposase IS204/IS1001/IS1096/IS1165 DDE" evidence="2">
    <location>
        <begin position="51"/>
        <end position="177"/>
    </location>
</feature>
<dbReference type="PANTHER" id="PTHR33498:SF1">
    <property type="entry name" value="TRANSPOSASE FOR INSERTION SEQUENCE ELEMENT IS1557"/>
    <property type="match status" value="1"/>
</dbReference>
<protein>
    <submittedName>
        <fullName evidence="3">Transposase</fullName>
    </submittedName>
</protein>
<comment type="caution">
    <text evidence="3">The sequence shown here is derived from an EMBL/GenBank/DDBJ whole genome shotgun (WGS) entry which is preliminary data.</text>
</comment>
<dbReference type="InterPro" id="IPR047951">
    <property type="entry name" value="Transpos_ISL3"/>
</dbReference>
<gene>
    <name evidence="3" type="ORF">GAN93_26480</name>
</gene>
<evidence type="ECO:0000259" key="2">
    <source>
        <dbReference type="Pfam" id="PF01610"/>
    </source>
</evidence>
<evidence type="ECO:0000256" key="1">
    <source>
        <dbReference type="SAM" id="MobiDB-lite"/>
    </source>
</evidence>
<dbReference type="InterPro" id="IPR002560">
    <property type="entry name" value="Transposase_DDE"/>
</dbReference>
<evidence type="ECO:0000313" key="4">
    <source>
        <dbReference type="Proteomes" id="UP000460317"/>
    </source>
</evidence>
<dbReference type="AlphaFoldDB" id="A0A7J5J9X8"/>
<evidence type="ECO:0000313" key="3">
    <source>
        <dbReference type="EMBL" id="KAB4444141.1"/>
    </source>
</evidence>
<feature type="region of interest" description="Disordered" evidence="1">
    <location>
        <begin position="166"/>
        <end position="189"/>
    </location>
</feature>
<dbReference type="Proteomes" id="UP000460317">
    <property type="component" value="Unassembled WGS sequence"/>
</dbReference>
<dbReference type="EMBL" id="WCSB01000193">
    <property type="protein sequence ID" value="KAB4444141.1"/>
    <property type="molecule type" value="Genomic_DNA"/>
</dbReference>
<sequence length="214" mass="24809">MSICVLAERYGVKGQTLRKQYKEKISDYRNWDQLEHAHDYLLYPENIGENLSLDETCLSNGDVYTILTNKAAKGRKGALVAMVRGVATDAVSGILRRLPHRKRLSVKTVTTDLSSAMMLTVRKVFPAAKLINDRFHVQQLMSEAVDQLRIRYRWKVLDAENQAIREHRQKKKEAKSKAERERIGKWEPERMENGETLPQIVSRSKHIILKHWSK</sequence>
<reference evidence="3 4" key="1">
    <citation type="journal article" date="2019" name="Nat. Med.">
        <title>A library of human gut bacterial isolates paired with longitudinal multiomics data enables mechanistic microbiome research.</title>
        <authorList>
            <person name="Poyet M."/>
            <person name="Groussin M."/>
            <person name="Gibbons S.M."/>
            <person name="Avila-Pacheco J."/>
            <person name="Jiang X."/>
            <person name="Kearney S.M."/>
            <person name="Perrotta A.R."/>
            <person name="Berdy B."/>
            <person name="Zhao S."/>
            <person name="Lieberman T.D."/>
            <person name="Swanson P.K."/>
            <person name="Smith M."/>
            <person name="Roesemann S."/>
            <person name="Alexander J.E."/>
            <person name="Rich S.A."/>
            <person name="Livny J."/>
            <person name="Vlamakis H."/>
            <person name="Clish C."/>
            <person name="Bullock K."/>
            <person name="Deik A."/>
            <person name="Scott J."/>
            <person name="Pierce K.A."/>
            <person name="Xavier R.J."/>
            <person name="Alm E.J."/>
        </authorList>
    </citation>
    <scope>NUCLEOTIDE SEQUENCE [LARGE SCALE GENOMIC DNA]</scope>
    <source>
        <strain evidence="3 4">BIOML-A165</strain>
    </source>
</reference>
<proteinExistence type="predicted"/>
<dbReference type="PANTHER" id="PTHR33498">
    <property type="entry name" value="TRANSPOSASE FOR INSERTION SEQUENCE ELEMENT IS1557"/>
    <property type="match status" value="1"/>
</dbReference>
<organism evidence="3 4">
    <name type="scientific">Bacteroides thetaiotaomicron</name>
    <dbReference type="NCBI Taxonomy" id="818"/>
    <lineage>
        <taxon>Bacteria</taxon>
        <taxon>Pseudomonadati</taxon>
        <taxon>Bacteroidota</taxon>
        <taxon>Bacteroidia</taxon>
        <taxon>Bacteroidales</taxon>
        <taxon>Bacteroidaceae</taxon>
        <taxon>Bacteroides</taxon>
    </lineage>
</organism>
<name>A0A7J5J9X8_BACT4</name>